<dbReference type="OrthoDB" id="177619at2"/>
<gene>
    <name evidence="1" type="ORF">EI77_03198</name>
</gene>
<evidence type="ECO:0000313" key="2">
    <source>
        <dbReference type="Proteomes" id="UP000295662"/>
    </source>
</evidence>
<dbReference type="EMBL" id="SOCA01000006">
    <property type="protein sequence ID" value="TDU68081.1"/>
    <property type="molecule type" value="Genomic_DNA"/>
</dbReference>
<name>A0A4R7RRA5_9BACT</name>
<keyword evidence="2" id="KW-1185">Reference proteome</keyword>
<dbReference type="AlphaFoldDB" id="A0A4R7RRA5"/>
<organism evidence="1 2">
    <name type="scientific">Prosthecobacter fusiformis</name>
    <dbReference type="NCBI Taxonomy" id="48464"/>
    <lineage>
        <taxon>Bacteria</taxon>
        <taxon>Pseudomonadati</taxon>
        <taxon>Verrucomicrobiota</taxon>
        <taxon>Verrucomicrobiia</taxon>
        <taxon>Verrucomicrobiales</taxon>
        <taxon>Verrucomicrobiaceae</taxon>
        <taxon>Prosthecobacter</taxon>
    </lineage>
</organism>
<protein>
    <submittedName>
        <fullName evidence="1">Uncharacterized protein DUF4091</fullName>
    </submittedName>
</protein>
<reference evidence="1 2" key="1">
    <citation type="submission" date="2019-03" db="EMBL/GenBank/DDBJ databases">
        <title>Genomic Encyclopedia of Archaeal and Bacterial Type Strains, Phase II (KMG-II): from individual species to whole genera.</title>
        <authorList>
            <person name="Goeker M."/>
        </authorList>
    </citation>
    <scope>NUCLEOTIDE SEQUENCE [LARGE SCALE GENOMIC DNA]</scope>
    <source>
        <strain evidence="1 2">ATCC 25309</strain>
    </source>
</reference>
<dbReference type="Proteomes" id="UP000295662">
    <property type="component" value="Unassembled WGS sequence"/>
</dbReference>
<dbReference type="RefSeq" id="WP_133796225.1">
    <property type="nucleotide sequence ID" value="NZ_SOCA01000006.1"/>
</dbReference>
<proteinExistence type="predicted"/>
<comment type="caution">
    <text evidence="1">The sequence shown here is derived from an EMBL/GenBank/DDBJ whole genome shotgun (WGS) entry which is preliminary data.</text>
</comment>
<evidence type="ECO:0000313" key="1">
    <source>
        <dbReference type="EMBL" id="TDU68081.1"/>
    </source>
</evidence>
<accession>A0A4R7RRA5</accession>
<sequence>MRCGFFLLLLLAVVPLVRAELKVSLADAMTRVSRTEVRAPMQVMELLTGRGEWEAMQIVVGGPPEEVKEAVVEATALVGPEGVTIPAPMLLREHYVKVTKSTPMSPLPAGEYADALVPLTFAWQKLPEVKHVNQPYWVDVFVPYGTKPGVYKGELRVLGPGRVFLATRQYSVRVMDFDLPVVPRLRTSIMTIWRRIAEVHGFDREKEPPEPELLVLLNEYYDLLAQHRMSIDQTYPTYPDGATGKIDEAKVEAGMRKQVLHRHVSTLGLPIWPEWPFRDPLGKDRTEAMSYVAKWMKILKKLRNEDRGYVIMGSLDEPNDNEAYAKVRRWGDFFNEVEAVHGVRVPLLVTEQPTPDNWWWGRLDGNVDIWVPHFSDVWRDMESPNGKRDIARRLAAGDEVWCYAALVQMPEEWEAAKGNPKQLKAGNPPVWCLDYPAMNHRVLAWVMPRHGITGLTYWDTLFASPGVDVWEDAGSFHHTEGRVYNGDGSYIYPATQKRHGAHMPVASIRLKWLREMADDYDYLMLAKDLGLEKEALELGATFARGFGDWEDDMGKLYDARRKLAELIVTKGGGK</sequence>